<protein>
    <submittedName>
        <fullName evidence="2">Uncharacterized protein</fullName>
    </submittedName>
</protein>
<dbReference type="AlphaFoldDB" id="H8MNK0"/>
<evidence type="ECO:0000313" key="2">
    <source>
        <dbReference type="EMBL" id="AFE06106.1"/>
    </source>
</evidence>
<dbReference type="EMBL" id="CP003389">
    <property type="protein sequence ID" value="AFE06106.1"/>
    <property type="molecule type" value="Genomic_DNA"/>
</dbReference>
<reference evidence="2 3" key="1">
    <citation type="journal article" date="2012" name="J. Bacteriol.">
        <title>Complete Genome Sequence of the Fruiting Myxobacterium Corallococcus coralloides DSM 2259.</title>
        <authorList>
            <person name="Huntley S."/>
            <person name="Zhang Y."/>
            <person name="Treuner-Lange A."/>
            <person name="Kneip S."/>
            <person name="Sensen C.W."/>
            <person name="Sogaard-Andersen L."/>
        </authorList>
    </citation>
    <scope>NUCLEOTIDE SEQUENCE [LARGE SCALE GENOMIC DNA]</scope>
    <source>
        <strain evidence="3">ATCC 25202 / DSM 2259 / NBRC 100086 / M2</strain>
    </source>
</reference>
<evidence type="ECO:0000256" key="1">
    <source>
        <dbReference type="SAM" id="MobiDB-lite"/>
    </source>
</evidence>
<dbReference type="HOGENOM" id="CLU_1228825_0_0_7"/>
<evidence type="ECO:0000313" key="3">
    <source>
        <dbReference type="Proteomes" id="UP000007587"/>
    </source>
</evidence>
<name>H8MNK0_CORCM</name>
<organism evidence="2 3">
    <name type="scientific">Corallococcus coralloides (strain ATCC 25202 / DSM 2259 / NBRC 100086 / M2)</name>
    <name type="common">Myxococcus coralloides</name>
    <dbReference type="NCBI Taxonomy" id="1144275"/>
    <lineage>
        <taxon>Bacteria</taxon>
        <taxon>Pseudomonadati</taxon>
        <taxon>Myxococcota</taxon>
        <taxon>Myxococcia</taxon>
        <taxon>Myxococcales</taxon>
        <taxon>Cystobacterineae</taxon>
        <taxon>Myxococcaceae</taxon>
        <taxon>Corallococcus</taxon>
    </lineage>
</organism>
<gene>
    <name evidence="2" type="ordered locus">COCOR_04929</name>
</gene>
<dbReference type="InParanoid" id="H8MNK0"/>
<sequence length="222" mass="22834">MGNVGPVGNRSVALPVSNPVTEARPAARVASTAPAEPTRTPQQVALQQDGFEGPRAPAPVNLTGAGGPAQLGQRERALEVVRQSPPGSVGAAIRPLLSGAMQAMGAVGYAAGAAPGAAALAVEGMGTSPMAPNLLQRMQEQARLGQAAGREAAAGQVGDFYEANRELLHRPATPSNIWEFAMRETAFFRQQPLGVSMAASMMSGETRAHLITGSALLQRILP</sequence>
<proteinExistence type="predicted"/>
<accession>H8MNK0</accession>
<keyword evidence="3" id="KW-1185">Reference proteome</keyword>
<feature type="region of interest" description="Disordered" evidence="1">
    <location>
        <begin position="1"/>
        <end position="41"/>
    </location>
</feature>
<dbReference type="KEGG" id="ccx:COCOR_04929"/>
<dbReference type="Proteomes" id="UP000007587">
    <property type="component" value="Chromosome"/>
</dbReference>
<reference evidence="3" key="2">
    <citation type="submission" date="2012-03" db="EMBL/GenBank/DDBJ databases">
        <title>Genome sequence of the fruiting myxobacterium Corallococcus coralloides DSM 2259.</title>
        <authorList>
            <person name="Huntley S."/>
            <person name="Zhang Y."/>
            <person name="Treuner-Lange A."/>
            <person name="Sensen C.W."/>
            <person name="Sogaard-Andersen L."/>
        </authorList>
    </citation>
    <scope>NUCLEOTIDE SEQUENCE [LARGE SCALE GENOMIC DNA]</scope>
    <source>
        <strain evidence="3">ATCC 25202 / DSM 2259 / NBRC 100086 / M2</strain>
    </source>
</reference>